<evidence type="ECO:0000256" key="11">
    <source>
        <dbReference type="SAM" id="MobiDB-lite"/>
    </source>
</evidence>
<keyword evidence="7 10" id="KW-0175">Coiled coil</keyword>
<evidence type="ECO:0000256" key="3">
    <source>
        <dbReference type="ARBA" id="ARBA00022473"/>
    </source>
</evidence>
<evidence type="ECO:0000256" key="5">
    <source>
        <dbReference type="ARBA" id="ARBA00022687"/>
    </source>
</evidence>
<dbReference type="OMA" id="HPENQGE"/>
<evidence type="ECO:0000256" key="2">
    <source>
        <dbReference type="ARBA" id="ARBA00004496"/>
    </source>
</evidence>
<evidence type="ECO:0000256" key="10">
    <source>
        <dbReference type="SAM" id="Coils"/>
    </source>
</evidence>
<feature type="coiled-coil region" evidence="10">
    <location>
        <begin position="163"/>
        <end position="273"/>
    </location>
</feature>
<dbReference type="Pfam" id="PF00778">
    <property type="entry name" value="DIX"/>
    <property type="match status" value="1"/>
</dbReference>
<evidence type="ECO:0000313" key="14">
    <source>
        <dbReference type="Ensembl" id="ENSSDUP00000017092.1"/>
    </source>
</evidence>
<dbReference type="FunFam" id="2.40.240.130:FF:000003">
    <property type="entry name" value="Dixin isoform 1"/>
    <property type="match status" value="1"/>
</dbReference>
<dbReference type="PROSITE" id="PS50841">
    <property type="entry name" value="DIX"/>
    <property type="match status" value="1"/>
</dbReference>
<dbReference type="InterPro" id="IPR001158">
    <property type="entry name" value="DIX"/>
</dbReference>
<dbReference type="GO" id="GO:0005829">
    <property type="term" value="C:cytosol"/>
    <property type="evidence" value="ECO:0007669"/>
    <property type="project" value="TreeGrafter"/>
</dbReference>
<dbReference type="SMART" id="SM00021">
    <property type="entry name" value="DAX"/>
    <property type="match status" value="1"/>
</dbReference>
<dbReference type="Proteomes" id="UP000261420">
    <property type="component" value="Unplaced"/>
</dbReference>
<feature type="region of interest" description="Disordered" evidence="11">
    <location>
        <begin position="333"/>
        <end position="376"/>
    </location>
</feature>
<dbReference type="PANTHER" id="PTHR10878">
    <property type="entry name" value="SEGMENT POLARITY PROTEIN DISHEVELLED"/>
    <property type="match status" value="1"/>
</dbReference>
<comment type="similarity">
    <text evidence="8">Belongs to the DIXDC1 family.</text>
</comment>
<evidence type="ECO:0000256" key="12">
    <source>
        <dbReference type="SAM" id="SignalP"/>
    </source>
</evidence>
<evidence type="ECO:0000313" key="15">
    <source>
        <dbReference type="Proteomes" id="UP000261420"/>
    </source>
</evidence>
<dbReference type="InterPro" id="IPR015506">
    <property type="entry name" value="Dsh/Dvl-rel"/>
</dbReference>
<dbReference type="Gene3D" id="2.40.240.130">
    <property type="match status" value="1"/>
</dbReference>
<keyword evidence="3" id="KW-0217">Developmental protein</keyword>
<dbReference type="SUPFAM" id="SSF54236">
    <property type="entry name" value="Ubiquitin-like"/>
    <property type="match status" value="1"/>
</dbReference>
<proteinExistence type="inferred from homology"/>
<feature type="compositionally biased region" description="Basic and acidic residues" evidence="11">
    <location>
        <begin position="70"/>
        <end position="80"/>
    </location>
</feature>
<name>A0A3B4UFC9_SERDU</name>
<evidence type="ECO:0000256" key="7">
    <source>
        <dbReference type="ARBA" id="ARBA00023054"/>
    </source>
</evidence>
<evidence type="ECO:0000259" key="13">
    <source>
        <dbReference type="PROSITE" id="PS50841"/>
    </source>
</evidence>
<reference evidence="14" key="2">
    <citation type="submission" date="2025-09" db="UniProtKB">
        <authorList>
            <consortium name="Ensembl"/>
        </authorList>
    </citation>
    <scope>IDENTIFICATION</scope>
</reference>
<keyword evidence="5 9" id="KW-0879">Wnt signaling pathway</keyword>
<dbReference type="InterPro" id="IPR029071">
    <property type="entry name" value="Ubiquitin-like_domsf"/>
</dbReference>
<dbReference type="STRING" id="41447.ENSSDUP00000017092"/>
<feature type="domain" description="DIX" evidence="13">
    <location>
        <begin position="379"/>
        <end position="461"/>
    </location>
</feature>
<dbReference type="GeneTree" id="ENSGT00950000182903"/>
<dbReference type="InterPro" id="IPR038207">
    <property type="entry name" value="DIX_dom_sf"/>
</dbReference>
<reference evidence="14" key="1">
    <citation type="submission" date="2025-08" db="UniProtKB">
        <authorList>
            <consortium name="Ensembl"/>
        </authorList>
    </citation>
    <scope>IDENTIFICATION</scope>
</reference>
<dbReference type="AlphaFoldDB" id="A0A3B4UFC9"/>
<keyword evidence="4" id="KW-0963">Cytoplasm</keyword>
<evidence type="ECO:0000256" key="4">
    <source>
        <dbReference type="ARBA" id="ARBA00022490"/>
    </source>
</evidence>
<evidence type="ECO:0000256" key="8">
    <source>
        <dbReference type="ARBA" id="ARBA00060765"/>
    </source>
</evidence>
<evidence type="ECO:0000256" key="1">
    <source>
        <dbReference type="ARBA" id="ARBA00004246"/>
    </source>
</evidence>
<evidence type="ECO:0000256" key="9">
    <source>
        <dbReference type="PROSITE-ProRule" id="PRU00069"/>
    </source>
</evidence>
<comment type="subcellular location">
    <subcellularLocation>
        <location evidence="1">Cell junction</location>
        <location evidence="1">Focal adhesion</location>
    </subcellularLocation>
    <subcellularLocation>
        <location evidence="2">Cytoplasm</location>
    </subcellularLocation>
</comment>
<sequence length="465" mass="53651">MGLIHIFVLLGELLNCISPFYVARFIYCHSFGRRCKRSLLPVPTICFSLSSASPAHSPKEEYVITQATDTPKEETIHDQSEDQGELQDDKSELTEKKSSWEEQLDAHQEQLEKEMQEARRMVFRLQALLLHGSLPEEDQDGSVSFGDNRANTEQQLVLIRSRLDQSMEEALDLKRELLRHKQEARHIQAIKDALQQRLAVQEDNVLQLKQELLRCNMAKDQLEGENAELKHKLSERNKLLSEYEQLGRKDRILQQQQQKLDEAQHKAHEVSLARVWSVTCFKYFHNIWLEGEELQLVREALRSLRDSFSGHDPQHHTLDTLEQGVSSLMDRLHSADTQRRQDRGEFKSPGRRANSTDRDSWPPSSKMAHSHSSPGLDTAVSTKVLYFTDRSLTPFLINIPKRLGEVTLRDFKAAVDRQGSFRYHFKALDPEFGTVKEEVFQDGAVVPGWEGKIVAWVEEDHGERR</sequence>
<dbReference type="Ensembl" id="ENSSDUT00000017401.1">
    <property type="protein sequence ID" value="ENSSDUP00000017092.1"/>
    <property type="gene ID" value="ENSSDUG00000012420.1"/>
</dbReference>
<feature type="region of interest" description="Disordered" evidence="11">
    <location>
        <begin position="67"/>
        <end position="105"/>
    </location>
</feature>
<accession>A0A3B4UFC9</accession>
<dbReference type="GO" id="GO:0005925">
    <property type="term" value="C:focal adhesion"/>
    <property type="evidence" value="ECO:0007669"/>
    <property type="project" value="UniProtKB-SubCell"/>
</dbReference>
<feature type="compositionally biased region" description="Basic and acidic residues" evidence="11">
    <location>
        <begin position="333"/>
        <end position="360"/>
    </location>
</feature>
<feature type="chain" id="PRO_5017329324" evidence="12">
    <location>
        <begin position="20"/>
        <end position="465"/>
    </location>
</feature>
<keyword evidence="12" id="KW-0732">Signal</keyword>
<dbReference type="PANTHER" id="PTHR10878:SF38">
    <property type="entry name" value="DIXIN-A"/>
    <property type="match status" value="1"/>
</dbReference>
<evidence type="ECO:0000256" key="6">
    <source>
        <dbReference type="ARBA" id="ARBA00022949"/>
    </source>
</evidence>
<keyword evidence="6" id="KW-0965">Cell junction</keyword>
<organism evidence="14 15">
    <name type="scientific">Seriola dumerili</name>
    <name type="common">Greater amberjack</name>
    <name type="synonym">Caranx dumerili</name>
    <dbReference type="NCBI Taxonomy" id="41447"/>
    <lineage>
        <taxon>Eukaryota</taxon>
        <taxon>Metazoa</taxon>
        <taxon>Chordata</taxon>
        <taxon>Craniata</taxon>
        <taxon>Vertebrata</taxon>
        <taxon>Euteleostomi</taxon>
        <taxon>Actinopterygii</taxon>
        <taxon>Neopterygii</taxon>
        <taxon>Teleostei</taxon>
        <taxon>Neoteleostei</taxon>
        <taxon>Acanthomorphata</taxon>
        <taxon>Carangaria</taxon>
        <taxon>Carangiformes</taxon>
        <taxon>Carangidae</taxon>
        <taxon>Seriola</taxon>
    </lineage>
</organism>
<protein>
    <submittedName>
        <fullName evidence="14">DIX domain containing 1a</fullName>
    </submittedName>
</protein>
<feature type="signal peptide" evidence="12">
    <location>
        <begin position="1"/>
        <end position="19"/>
    </location>
</feature>
<keyword evidence="15" id="KW-1185">Reference proteome</keyword>
<dbReference type="GO" id="GO:0060070">
    <property type="term" value="P:canonical Wnt signaling pathway"/>
    <property type="evidence" value="ECO:0007669"/>
    <property type="project" value="TreeGrafter"/>
</dbReference>
<feature type="compositionally biased region" description="Basic and acidic residues" evidence="11">
    <location>
        <begin position="87"/>
        <end position="105"/>
    </location>
</feature>